<organism evidence="2">
    <name type="scientific">Perkinsus marinus (strain ATCC 50983 / TXsc)</name>
    <dbReference type="NCBI Taxonomy" id="423536"/>
    <lineage>
        <taxon>Eukaryota</taxon>
        <taxon>Sar</taxon>
        <taxon>Alveolata</taxon>
        <taxon>Perkinsozoa</taxon>
        <taxon>Perkinsea</taxon>
        <taxon>Perkinsida</taxon>
        <taxon>Perkinsidae</taxon>
        <taxon>Perkinsus</taxon>
    </lineage>
</organism>
<evidence type="ECO:0000313" key="2">
    <source>
        <dbReference type="Proteomes" id="UP000007800"/>
    </source>
</evidence>
<dbReference type="FunCoup" id="C5LPS2">
    <property type="interactions" value="386"/>
</dbReference>
<proteinExistence type="predicted"/>
<dbReference type="GeneID" id="9058645"/>
<keyword evidence="2" id="KW-1185">Reference proteome</keyword>
<dbReference type="InParanoid" id="C5LPS2"/>
<dbReference type="Proteomes" id="UP000007800">
    <property type="component" value="Unassembled WGS sequence"/>
</dbReference>
<dbReference type="PANTHER" id="PTHR20921:SF0">
    <property type="entry name" value="TRANSMEMBRANE PROTEIN 222"/>
    <property type="match status" value="1"/>
</dbReference>
<dbReference type="AlphaFoldDB" id="C5LPS2"/>
<accession>C5LPS2</accession>
<dbReference type="PANTHER" id="PTHR20921">
    <property type="entry name" value="TRANSMEMBRANE PROTEIN 222"/>
    <property type="match status" value="1"/>
</dbReference>
<feature type="non-terminal residue" evidence="1">
    <location>
        <position position="152"/>
    </location>
</feature>
<dbReference type="InterPro" id="IPR008496">
    <property type="entry name" value="TMEM222/RTE1"/>
</dbReference>
<dbReference type="OrthoDB" id="267284at2759"/>
<dbReference type="EMBL" id="GG684272">
    <property type="protein sequence ID" value="EER01271.1"/>
    <property type="molecule type" value="Genomic_DNA"/>
</dbReference>
<sequence>EIDISRDRFPYCIVWTQLPVLSWLLPFIGHVGICDSGGKVHDFAGPYYVSVDNMAFARPKKYMLMYPGDRERAVWDEAIDFGDTVFRERMHNLFCNNCHHHVVACLNHLRYGGVRNWNQFALCWLLMVNGHDVSWKATVQIWALFVSIVVLI</sequence>
<feature type="non-terminal residue" evidence="1">
    <location>
        <position position="1"/>
    </location>
</feature>
<evidence type="ECO:0008006" key="3">
    <source>
        <dbReference type="Google" id="ProtNLM"/>
    </source>
</evidence>
<dbReference type="RefSeq" id="XP_002768553.1">
    <property type="nucleotide sequence ID" value="XM_002768507.1"/>
</dbReference>
<reference evidence="1 2" key="1">
    <citation type="submission" date="2008-07" db="EMBL/GenBank/DDBJ databases">
        <authorList>
            <person name="El-Sayed N."/>
            <person name="Caler E."/>
            <person name="Inman J."/>
            <person name="Amedeo P."/>
            <person name="Hass B."/>
            <person name="Wortman J."/>
        </authorList>
    </citation>
    <scope>NUCLEOTIDE SEQUENCE [LARGE SCALE GENOMIC DNA]</scope>
    <source>
        <strain evidence="2">ATCC 50983 / TXsc</strain>
    </source>
</reference>
<name>C5LPS2_PERM5</name>
<evidence type="ECO:0000313" key="1">
    <source>
        <dbReference type="EMBL" id="EER01271.1"/>
    </source>
</evidence>
<protein>
    <recommendedName>
        <fullName evidence="3">Transmembrane protein 222</fullName>
    </recommendedName>
</protein>
<dbReference type="Pfam" id="PF05608">
    <property type="entry name" value="RTE1"/>
    <property type="match status" value="2"/>
</dbReference>
<dbReference type="OMA" id="GKMKQFH"/>
<gene>
    <name evidence="1" type="ORF">Pmar_PMAR017543</name>
</gene>